<organism evidence="1">
    <name type="scientific">marine sediment metagenome</name>
    <dbReference type="NCBI Taxonomy" id="412755"/>
    <lineage>
        <taxon>unclassified sequences</taxon>
        <taxon>metagenomes</taxon>
        <taxon>ecological metagenomes</taxon>
    </lineage>
</organism>
<feature type="non-terminal residue" evidence="1">
    <location>
        <position position="203"/>
    </location>
</feature>
<gene>
    <name evidence="1" type="ORF">LCGC14_0903640</name>
</gene>
<protein>
    <submittedName>
        <fullName evidence="1">Uncharacterized protein</fullName>
    </submittedName>
</protein>
<dbReference type="AlphaFoldDB" id="A0A0F9P0B4"/>
<proteinExistence type="predicted"/>
<dbReference type="EMBL" id="LAZR01002959">
    <property type="protein sequence ID" value="KKN23549.1"/>
    <property type="molecule type" value="Genomic_DNA"/>
</dbReference>
<reference evidence="1" key="1">
    <citation type="journal article" date="2015" name="Nature">
        <title>Complex archaea that bridge the gap between prokaryotes and eukaryotes.</title>
        <authorList>
            <person name="Spang A."/>
            <person name="Saw J.H."/>
            <person name="Jorgensen S.L."/>
            <person name="Zaremba-Niedzwiedzka K."/>
            <person name="Martijn J."/>
            <person name="Lind A.E."/>
            <person name="van Eijk R."/>
            <person name="Schleper C."/>
            <person name="Guy L."/>
            <person name="Ettema T.J."/>
        </authorList>
    </citation>
    <scope>NUCLEOTIDE SEQUENCE</scope>
</reference>
<sequence length="203" mass="22701">MSLNTIKDVEAKLDEVMQSYKEATSLVEKMNLKGVLDDIEVSYKSILREQFQTVQEDIVASIEEVVMQGINGIAGYALQYGPYKVTISYSDKGDGKVDIAFGKSPVRRKRTSKGTQYVKILHEATPGVSKKVVSHITAELDKDRDVTAKTHLELFNTLAEKNYSHAEFVAEYKITTPNPLINKTAAKLFCDLGVAMYKVHYTN</sequence>
<evidence type="ECO:0000313" key="1">
    <source>
        <dbReference type="EMBL" id="KKN23549.1"/>
    </source>
</evidence>
<name>A0A0F9P0B4_9ZZZZ</name>
<comment type="caution">
    <text evidence="1">The sequence shown here is derived from an EMBL/GenBank/DDBJ whole genome shotgun (WGS) entry which is preliminary data.</text>
</comment>
<accession>A0A0F9P0B4</accession>